<dbReference type="Pfam" id="PF00072">
    <property type="entry name" value="Response_reg"/>
    <property type="match status" value="1"/>
</dbReference>
<feature type="DNA-binding region" description="OmpR/PhoB-type" evidence="5">
    <location>
        <begin position="133"/>
        <end position="228"/>
    </location>
</feature>
<organism evidence="8 9">
    <name type="scientific">Endozoicomonas numazuensis</name>
    <dbReference type="NCBI Taxonomy" id="1137799"/>
    <lineage>
        <taxon>Bacteria</taxon>
        <taxon>Pseudomonadati</taxon>
        <taxon>Pseudomonadota</taxon>
        <taxon>Gammaproteobacteria</taxon>
        <taxon>Oceanospirillales</taxon>
        <taxon>Endozoicomonadaceae</taxon>
        <taxon>Endozoicomonas</taxon>
    </lineage>
</organism>
<dbReference type="SMART" id="SM00862">
    <property type="entry name" value="Trans_reg_C"/>
    <property type="match status" value="1"/>
</dbReference>
<dbReference type="InterPro" id="IPR036388">
    <property type="entry name" value="WH-like_DNA-bd_sf"/>
</dbReference>
<dbReference type="InterPro" id="IPR001867">
    <property type="entry name" value="OmpR/PhoB-type_DNA-bd"/>
</dbReference>
<evidence type="ECO:0000313" key="9">
    <source>
        <dbReference type="Proteomes" id="UP000028073"/>
    </source>
</evidence>
<dbReference type="EMBL" id="JOKH01000002">
    <property type="protein sequence ID" value="KEQ18512.1"/>
    <property type="molecule type" value="Genomic_DNA"/>
</dbReference>
<dbReference type="AlphaFoldDB" id="A0A081NJ89"/>
<dbReference type="CDD" id="cd17624">
    <property type="entry name" value="REC_OmpR_PmrA-like"/>
    <property type="match status" value="1"/>
</dbReference>
<gene>
    <name evidence="8" type="ORF">GZ78_13600</name>
</gene>
<dbReference type="eggNOG" id="COG0745">
    <property type="taxonomic scope" value="Bacteria"/>
</dbReference>
<evidence type="ECO:0000313" key="8">
    <source>
        <dbReference type="EMBL" id="KEQ18512.1"/>
    </source>
</evidence>
<dbReference type="PANTHER" id="PTHR48111:SF67">
    <property type="entry name" value="TRANSCRIPTIONAL REGULATORY PROTEIN TCTD"/>
    <property type="match status" value="1"/>
</dbReference>
<name>A0A081NJ89_9GAMM</name>
<dbReference type="GO" id="GO:0000976">
    <property type="term" value="F:transcription cis-regulatory region binding"/>
    <property type="evidence" value="ECO:0007669"/>
    <property type="project" value="TreeGrafter"/>
</dbReference>
<keyword evidence="9" id="KW-1185">Reference proteome</keyword>
<feature type="modified residue" description="4-aspartylphosphate" evidence="4">
    <location>
        <position position="53"/>
    </location>
</feature>
<comment type="caution">
    <text evidence="8">The sequence shown here is derived from an EMBL/GenBank/DDBJ whole genome shotgun (WGS) entry which is preliminary data.</text>
</comment>
<evidence type="ECO:0000256" key="1">
    <source>
        <dbReference type="ARBA" id="ARBA00023015"/>
    </source>
</evidence>
<evidence type="ECO:0000256" key="5">
    <source>
        <dbReference type="PROSITE-ProRule" id="PRU01091"/>
    </source>
</evidence>
<dbReference type="SUPFAM" id="SSF52172">
    <property type="entry name" value="CheY-like"/>
    <property type="match status" value="1"/>
</dbReference>
<feature type="domain" description="Response regulatory" evidence="6">
    <location>
        <begin position="2"/>
        <end position="121"/>
    </location>
</feature>
<dbReference type="SUPFAM" id="SSF46894">
    <property type="entry name" value="C-terminal effector domain of the bipartite response regulators"/>
    <property type="match status" value="1"/>
</dbReference>
<dbReference type="Proteomes" id="UP000028073">
    <property type="component" value="Unassembled WGS sequence"/>
</dbReference>
<dbReference type="InterPro" id="IPR011006">
    <property type="entry name" value="CheY-like_superfamily"/>
</dbReference>
<dbReference type="PROSITE" id="PS50110">
    <property type="entry name" value="RESPONSE_REGULATORY"/>
    <property type="match status" value="1"/>
</dbReference>
<keyword evidence="4" id="KW-0597">Phosphoprotein</keyword>
<dbReference type="GO" id="GO:0006355">
    <property type="term" value="P:regulation of DNA-templated transcription"/>
    <property type="evidence" value="ECO:0007669"/>
    <property type="project" value="InterPro"/>
</dbReference>
<evidence type="ECO:0000256" key="3">
    <source>
        <dbReference type="ARBA" id="ARBA00023163"/>
    </source>
</evidence>
<dbReference type="PANTHER" id="PTHR48111">
    <property type="entry name" value="REGULATOR OF RPOS"/>
    <property type="match status" value="1"/>
</dbReference>
<accession>A0A081NJ89</accession>
<feature type="domain" description="OmpR/PhoB-type" evidence="7">
    <location>
        <begin position="133"/>
        <end position="228"/>
    </location>
</feature>
<dbReference type="GO" id="GO:0032993">
    <property type="term" value="C:protein-DNA complex"/>
    <property type="evidence" value="ECO:0007669"/>
    <property type="project" value="TreeGrafter"/>
</dbReference>
<dbReference type="Gene3D" id="3.40.50.2300">
    <property type="match status" value="1"/>
</dbReference>
<evidence type="ECO:0000259" key="7">
    <source>
        <dbReference type="PROSITE" id="PS51755"/>
    </source>
</evidence>
<dbReference type="PROSITE" id="PS51755">
    <property type="entry name" value="OMPR_PHOB"/>
    <property type="match status" value="1"/>
</dbReference>
<protein>
    <submittedName>
        <fullName evidence="8">XRE family transcriptional regulator</fullName>
    </submittedName>
</protein>
<dbReference type="GO" id="GO:0005829">
    <property type="term" value="C:cytosol"/>
    <property type="evidence" value="ECO:0007669"/>
    <property type="project" value="TreeGrafter"/>
</dbReference>
<dbReference type="RefSeq" id="WP_034835923.1">
    <property type="nucleotide sequence ID" value="NZ_JOKH01000002.1"/>
</dbReference>
<keyword evidence="3" id="KW-0804">Transcription</keyword>
<evidence type="ECO:0000256" key="4">
    <source>
        <dbReference type="PROSITE-ProRule" id="PRU00169"/>
    </source>
</evidence>
<sequence>MKVLLVEDDLLLADGVQVALSRKGYAVDHVTRGKDALSLVSSEDSCPDLIILDLGLPDMDGLDLLPKIHQKSAADNFVPVLILSARDALPDKVAGLDSGGDDYLTKPFEVAELLARLRVLERRAGNRTQTSQSATIALGPVSLNTSNHRMRLNSGEEIELPRREFSILRILMENPGRIYSREQLNSKLYNWENDVASNAVDVHLHNLRKKTGADFIRTIRGVGWLVEKHP</sequence>
<dbReference type="OrthoDB" id="9802426at2"/>
<keyword evidence="1" id="KW-0805">Transcription regulation</keyword>
<reference evidence="8 9" key="1">
    <citation type="submission" date="2014-06" db="EMBL/GenBank/DDBJ databases">
        <title>Whole Genome Sequences of Three Symbiotic Endozoicomonas Bacteria.</title>
        <authorList>
            <person name="Neave M.J."/>
            <person name="Apprill A."/>
            <person name="Voolstra C.R."/>
        </authorList>
    </citation>
    <scope>NUCLEOTIDE SEQUENCE [LARGE SCALE GENOMIC DNA]</scope>
    <source>
        <strain evidence="8 9">DSM 25634</strain>
    </source>
</reference>
<dbReference type="Gene3D" id="6.10.250.690">
    <property type="match status" value="1"/>
</dbReference>
<dbReference type="STRING" id="1137799.GZ78_13600"/>
<dbReference type="GO" id="GO:0000156">
    <property type="term" value="F:phosphorelay response regulator activity"/>
    <property type="evidence" value="ECO:0007669"/>
    <property type="project" value="TreeGrafter"/>
</dbReference>
<dbReference type="Gene3D" id="1.10.10.10">
    <property type="entry name" value="Winged helix-like DNA-binding domain superfamily/Winged helix DNA-binding domain"/>
    <property type="match status" value="1"/>
</dbReference>
<keyword evidence="2 5" id="KW-0238">DNA-binding</keyword>
<evidence type="ECO:0000256" key="2">
    <source>
        <dbReference type="ARBA" id="ARBA00023125"/>
    </source>
</evidence>
<dbReference type="InterPro" id="IPR016032">
    <property type="entry name" value="Sig_transdc_resp-reg_C-effctor"/>
</dbReference>
<dbReference type="InterPro" id="IPR039420">
    <property type="entry name" value="WalR-like"/>
</dbReference>
<dbReference type="InterPro" id="IPR001789">
    <property type="entry name" value="Sig_transdc_resp-reg_receiver"/>
</dbReference>
<proteinExistence type="predicted"/>
<evidence type="ECO:0000259" key="6">
    <source>
        <dbReference type="PROSITE" id="PS50110"/>
    </source>
</evidence>
<dbReference type="CDD" id="cd00383">
    <property type="entry name" value="trans_reg_C"/>
    <property type="match status" value="1"/>
</dbReference>
<dbReference type="SMART" id="SM00448">
    <property type="entry name" value="REC"/>
    <property type="match status" value="1"/>
</dbReference>
<dbReference type="Pfam" id="PF00486">
    <property type="entry name" value="Trans_reg_C"/>
    <property type="match status" value="1"/>
</dbReference>